<accession>A0A1H9BBC4</accession>
<dbReference type="GO" id="GO:0015833">
    <property type="term" value="P:peptide transport"/>
    <property type="evidence" value="ECO:0007669"/>
    <property type="project" value="TreeGrafter"/>
</dbReference>
<dbReference type="PROSITE" id="PS01040">
    <property type="entry name" value="SBP_BACTERIAL_5"/>
    <property type="match status" value="1"/>
</dbReference>
<keyword evidence="3" id="KW-0813">Transport</keyword>
<dbReference type="RefSeq" id="WP_074640779.1">
    <property type="nucleotide sequence ID" value="NZ_FOFU01000001.1"/>
</dbReference>
<dbReference type="Gene3D" id="3.40.190.10">
    <property type="entry name" value="Periplasmic binding protein-like II"/>
    <property type="match status" value="2"/>
</dbReference>
<dbReference type="Proteomes" id="UP000182360">
    <property type="component" value="Unassembled WGS sequence"/>
</dbReference>
<keyword evidence="4 5" id="KW-0732">Signal</keyword>
<dbReference type="PROSITE" id="PS51257">
    <property type="entry name" value="PROKAR_LIPOPROTEIN"/>
    <property type="match status" value="1"/>
</dbReference>
<dbReference type="InterPro" id="IPR039424">
    <property type="entry name" value="SBP_5"/>
</dbReference>
<dbReference type="GO" id="GO:0030313">
    <property type="term" value="C:cell envelope"/>
    <property type="evidence" value="ECO:0007669"/>
    <property type="project" value="UniProtKB-SubCell"/>
</dbReference>
<evidence type="ECO:0000256" key="4">
    <source>
        <dbReference type="ARBA" id="ARBA00022729"/>
    </source>
</evidence>
<organism evidence="7 8">
    <name type="scientific">Treponema bryantii</name>
    <dbReference type="NCBI Taxonomy" id="163"/>
    <lineage>
        <taxon>Bacteria</taxon>
        <taxon>Pseudomonadati</taxon>
        <taxon>Spirochaetota</taxon>
        <taxon>Spirochaetia</taxon>
        <taxon>Spirochaetales</taxon>
        <taxon>Treponemataceae</taxon>
        <taxon>Treponema</taxon>
    </lineage>
</organism>
<dbReference type="InterPro" id="IPR023765">
    <property type="entry name" value="SBP_5_CS"/>
</dbReference>
<feature type="domain" description="Solute-binding protein family 5" evidence="6">
    <location>
        <begin position="178"/>
        <end position="578"/>
    </location>
</feature>
<feature type="signal peptide" evidence="5">
    <location>
        <begin position="1"/>
        <end position="19"/>
    </location>
</feature>
<dbReference type="InterPro" id="IPR000914">
    <property type="entry name" value="SBP_5_dom"/>
</dbReference>
<protein>
    <submittedName>
        <fullName evidence="7">Peptide/nickel transport system substrate-binding protein</fullName>
    </submittedName>
</protein>
<feature type="chain" id="PRO_5010190963" evidence="5">
    <location>
        <begin position="20"/>
        <end position="584"/>
    </location>
</feature>
<dbReference type="STRING" id="163.SAMN04487775_102312"/>
<comment type="subcellular location">
    <subcellularLocation>
        <location evidence="1">Cell envelope</location>
    </subcellularLocation>
</comment>
<comment type="similarity">
    <text evidence="2">Belongs to the bacterial solute-binding protein 5 family.</text>
</comment>
<reference evidence="7 8" key="1">
    <citation type="submission" date="2016-10" db="EMBL/GenBank/DDBJ databases">
        <authorList>
            <person name="de Groot N.N."/>
        </authorList>
    </citation>
    <scope>NUCLEOTIDE SEQUENCE [LARGE SCALE GENOMIC DNA]</scope>
    <source>
        <strain evidence="7 8">B25</strain>
    </source>
</reference>
<dbReference type="PANTHER" id="PTHR30290:SF10">
    <property type="entry name" value="PERIPLASMIC OLIGOPEPTIDE-BINDING PROTEIN-RELATED"/>
    <property type="match status" value="1"/>
</dbReference>
<dbReference type="Gene3D" id="3.90.76.10">
    <property type="entry name" value="Dipeptide-binding Protein, Domain 1"/>
    <property type="match status" value="1"/>
</dbReference>
<evidence type="ECO:0000259" key="6">
    <source>
        <dbReference type="Pfam" id="PF00496"/>
    </source>
</evidence>
<evidence type="ECO:0000313" key="8">
    <source>
        <dbReference type="Proteomes" id="UP000182360"/>
    </source>
</evidence>
<evidence type="ECO:0000313" key="7">
    <source>
        <dbReference type="EMBL" id="SEP85558.1"/>
    </source>
</evidence>
<sequence>MKKTAIVFAAALVSIVLLGCAKKDAKSSGNNASSSTVPTTAPDASKLVNKNFIDPLKDWSKYDNLIKEIKAETNYEIRTKKMHEAEDILMSNYCVIPLYYYNDIYLQKSYVSGIYANAFATKFFMYAKMNNGAKTLHINLASEPDYLDPALNSSVDGACLAANSFSGLYTYNDKGVTVPACAESYKVSKDGLTYTVTLKKGLKWSDGSDLTAADFEYSWKRAVSPDTAADYEYMFSGFEGYAEGNLNVKAVNDTTLEFKLIAPCAYIEDLMAFPTFYPVCKKYVEAHSTPSTPGAWCTEAGFVSNGAFVCTEWKHDVSMTYTKNPYWFDADKVSVEKLEFMLSADDTAIFAAYNAGNLDFADEVANDEIAKLLETKNPEFYIVDELGTYYVAFNAKSKLFEGKTAEQAACMRQAFSLLIDREYICENIAQTGQVAANAFIPLGMADGNGGIFKSEALKQGYYDPSAINNNQAETVNKARQLLIAAGFKFDSEGKLSSETPISIEYLLNQNTNHIAIAESIQQDLSAVGIKMTIQVQDWNVFLEERKNGNFDIAREGWIADFNDPINMLEMWISTSGNNDCQFGR</sequence>
<gene>
    <name evidence="7" type="ORF">SAMN04487977_101625</name>
</gene>
<dbReference type="OrthoDB" id="9801912at2"/>
<name>A0A1H9BBC4_9SPIR</name>
<evidence type="ECO:0000256" key="5">
    <source>
        <dbReference type="SAM" id="SignalP"/>
    </source>
</evidence>
<evidence type="ECO:0000256" key="3">
    <source>
        <dbReference type="ARBA" id="ARBA00022448"/>
    </source>
</evidence>
<dbReference type="GO" id="GO:1904680">
    <property type="term" value="F:peptide transmembrane transporter activity"/>
    <property type="evidence" value="ECO:0007669"/>
    <property type="project" value="TreeGrafter"/>
</dbReference>
<dbReference type="SUPFAM" id="SSF53850">
    <property type="entry name" value="Periplasmic binding protein-like II"/>
    <property type="match status" value="2"/>
</dbReference>
<evidence type="ECO:0000256" key="2">
    <source>
        <dbReference type="ARBA" id="ARBA00005695"/>
    </source>
</evidence>
<dbReference type="FunFam" id="3.90.76.10:FF:000001">
    <property type="entry name" value="Oligopeptide ABC transporter substrate-binding protein"/>
    <property type="match status" value="1"/>
</dbReference>
<dbReference type="AlphaFoldDB" id="A0A1H9BBC4"/>
<dbReference type="PANTHER" id="PTHR30290">
    <property type="entry name" value="PERIPLASMIC BINDING COMPONENT OF ABC TRANSPORTER"/>
    <property type="match status" value="1"/>
</dbReference>
<dbReference type="CDD" id="cd08504">
    <property type="entry name" value="PBP2_OppA"/>
    <property type="match status" value="1"/>
</dbReference>
<keyword evidence="8" id="KW-1185">Reference proteome</keyword>
<dbReference type="Gene3D" id="3.10.105.10">
    <property type="entry name" value="Dipeptide-binding Protein, Domain 3"/>
    <property type="match status" value="2"/>
</dbReference>
<evidence type="ECO:0000256" key="1">
    <source>
        <dbReference type="ARBA" id="ARBA00004196"/>
    </source>
</evidence>
<dbReference type="Pfam" id="PF00496">
    <property type="entry name" value="SBP_bac_5"/>
    <property type="match status" value="1"/>
</dbReference>
<proteinExistence type="inferred from homology"/>
<dbReference type="EMBL" id="FOFU01000001">
    <property type="protein sequence ID" value="SEP85558.1"/>
    <property type="molecule type" value="Genomic_DNA"/>
</dbReference>